<evidence type="ECO:0000256" key="3">
    <source>
        <dbReference type="SAM" id="MobiDB-lite"/>
    </source>
</evidence>
<evidence type="ECO:0000313" key="5">
    <source>
        <dbReference type="EMBL" id="EFX80489.1"/>
    </source>
</evidence>
<name>E9GJJ5_DAPPU</name>
<protein>
    <recommendedName>
        <fullName evidence="4">CUB domain-containing protein</fullName>
    </recommendedName>
</protein>
<accession>E9GJJ5</accession>
<dbReference type="InterPro" id="IPR000859">
    <property type="entry name" value="CUB_dom"/>
</dbReference>
<evidence type="ECO:0000259" key="4">
    <source>
        <dbReference type="PROSITE" id="PS01180"/>
    </source>
</evidence>
<feature type="domain" description="CUB" evidence="4">
    <location>
        <begin position="654"/>
        <end position="797"/>
    </location>
</feature>
<feature type="region of interest" description="Disordered" evidence="3">
    <location>
        <begin position="82"/>
        <end position="104"/>
    </location>
</feature>
<evidence type="ECO:0000256" key="2">
    <source>
        <dbReference type="PROSITE-ProRule" id="PRU00059"/>
    </source>
</evidence>
<dbReference type="InParanoid" id="E9GJJ5"/>
<sequence>MSLQSRLDELEEEEDVPSSSPSTQVPAVELSTTGGLTTWRTNDEEFGEWRITTTTSSMPSIKDESLTVSSQMPILADSINVAESKQEEEEESTGFTGLKVSSDDVTTTTPLATATSQAPHHAPQAHGVNGHIPAPETNGNQLSDATEFPAVDVTEPQTDEPLVERVADQQQQFRPEEEEQTTEVVAAVERDDFGGSRVAPVEKIFTTESTPEEINMEPIANVIQLLETKTKAELLENLMKEENLRPHTSRPEVSAKNNESITVENSDLLHPVTTEAHPPPPPTTQEPTEMATDSIQIEITKHQQTKVDSAPEESITSQLKDDFQDIAHILMSIPELPQAENQVKEVENPQTEEPESVTIADFKSDLHSAIDIHAEEVEPVTVSEEWLAKITGSQTEVPELFSTEAILPIRLEESSVQTMTKQMEPEEDVTTEETNSVAGLLQSDGSGMNPVEDIIPPSRSSVHLDHPELKVEGSGLSDAIQEDPVELFSKIDDGMEGSGLNAAKEISPMVVVITEEPELKKAEENGPIEILGTDGMENPFLVKMESPVEGSGSPLPISDESIAVVDRSDDPASAVVEDESPPEFRNDDVLINRIRTIVNSLTNPKDSSSSFLRRTSGLLQSVFKRTKRSTVSNPAEVVNSPAFRQFLRSQPLPIRRALSPNFSGRFSRQMVPSNSGQEEEDGEECDLHIKTDPGLHLLLTFHNMSAPYTLDCAGAYVEIEREGNGFEARWCGKPIGEQRGVRSHVIFARSEVRVSVYNNKNTLLKQQFVTGVDENNSLDPQPFTMGATGFSADIEVIDLHDAGQFTSFQRSEAYSNVHRRIG</sequence>
<dbReference type="OrthoDB" id="6381944at2759"/>
<dbReference type="SUPFAM" id="SSF49854">
    <property type="entry name" value="Spermadhesin, CUB domain"/>
    <property type="match status" value="1"/>
</dbReference>
<proteinExistence type="predicted"/>
<dbReference type="InterPro" id="IPR035914">
    <property type="entry name" value="Sperma_CUB_dom_sf"/>
</dbReference>
<organism evidence="5 6">
    <name type="scientific">Daphnia pulex</name>
    <name type="common">Water flea</name>
    <dbReference type="NCBI Taxonomy" id="6669"/>
    <lineage>
        <taxon>Eukaryota</taxon>
        <taxon>Metazoa</taxon>
        <taxon>Ecdysozoa</taxon>
        <taxon>Arthropoda</taxon>
        <taxon>Crustacea</taxon>
        <taxon>Branchiopoda</taxon>
        <taxon>Diplostraca</taxon>
        <taxon>Cladocera</taxon>
        <taxon>Anomopoda</taxon>
        <taxon>Daphniidae</taxon>
        <taxon>Daphnia</taxon>
    </lineage>
</organism>
<feature type="region of interest" description="Disordered" evidence="3">
    <location>
        <begin position="1"/>
        <end position="45"/>
    </location>
</feature>
<feature type="compositionally biased region" description="Polar residues" evidence="3">
    <location>
        <begin position="30"/>
        <end position="40"/>
    </location>
</feature>
<reference evidence="5 6" key="1">
    <citation type="journal article" date="2011" name="Science">
        <title>The ecoresponsive genome of Daphnia pulex.</title>
        <authorList>
            <person name="Colbourne J.K."/>
            <person name="Pfrender M.E."/>
            <person name="Gilbert D."/>
            <person name="Thomas W.K."/>
            <person name="Tucker A."/>
            <person name="Oakley T.H."/>
            <person name="Tokishita S."/>
            <person name="Aerts A."/>
            <person name="Arnold G.J."/>
            <person name="Basu M.K."/>
            <person name="Bauer D.J."/>
            <person name="Caceres C.E."/>
            <person name="Carmel L."/>
            <person name="Casola C."/>
            <person name="Choi J.H."/>
            <person name="Detter J.C."/>
            <person name="Dong Q."/>
            <person name="Dusheyko S."/>
            <person name="Eads B.D."/>
            <person name="Frohlich T."/>
            <person name="Geiler-Samerotte K.A."/>
            <person name="Gerlach D."/>
            <person name="Hatcher P."/>
            <person name="Jogdeo S."/>
            <person name="Krijgsveld J."/>
            <person name="Kriventseva E.V."/>
            <person name="Kultz D."/>
            <person name="Laforsch C."/>
            <person name="Lindquist E."/>
            <person name="Lopez J."/>
            <person name="Manak J.R."/>
            <person name="Muller J."/>
            <person name="Pangilinan J."/>
            <person name="Patwardhan R.P."/>
            <person name="Pitluck S."/>
            <person name="Pritham E.J."/>
            <person name="Rechtsteiner A."/>
            <person name="Rho M."/>
            <person name="Rogozin I.B."/>
            <person name="Sakarya O."/>
            <person name="Salamov A."/>
            <person name="Schaack S."/>
            <person name="Shapiro H."/>
            <person name="Shiga Y."/>
            <person name="Skalitzky C."/>
            <person name="Smith Z."/>
            <person name="Souvorov A."/>
            <person name="Sung W."/>
            <person name="Tang Z."/>
            <person name="Tsuchiya D."/>
            <person name="Tu H."/>
            <person name="Vos H."/>
            <person name="Wang M."/>
            <person name="Wolf Y.I."/>
            <person name="Yamagata H."/>
            <person name="Yamada T."/>
            <person name="Ye Y."/>
            <person name="Shaw J.R."/>
            <person name="Andrews J."/>
            <person name="Crease T.J."/>
            <person name="Tang H."/>
            <person name="Lucas S.M."/>
            <person name="Robertson H.M."/>
            <person name="Bork P."/>
            <person name="Koonin E.V."/>
            <person name="Zdobnov E.M."/>
            <person name="Grigoriev I.V."/>
            <person name="Lynch M."/>
            <person name="Boore J.L."/>
        </authorList>
    </citation>
    <scope>NUCLEOTIDE SEQUENCE [LARGE SCALE GENOMIC DNA]</scope>
</reference>
<keyword evidence="1" id="KW-1015">Disulfide bond</keyword>
<dbReference type="PROSITE" id="PS01180">
    <property type="entry name" value="CUB"/>
    <property type="match status" value="1"/>
</dbReference>
<dbReference type="HOGENOM" id="CLU_344271_0_0_1"/>
<dbReference type="AlphaFoldDB" id="E9GJJ5"/>
<gene>
    <name evidence="5" type="ORF">DAPPUDRAFT_224791</name>
</gene>
<comment type="caution">
    <text evidence="2">Lacks conserved residue(s) required for the propagation of feature annotation.</text>
</comment>
<evidence type="ECO:0000313" key="6">
    <source>
        <dbReference type="Proteomes" id="UP000000305"/>
    </source>
</evidence>
<dbReference type="KEGG" id="dpx:DAPPUDRAFT_224791"/>
<keyword evidence="6" id="KW-1185">Reference proteome</keyword>
<dbReference type="EMBL" id="GL732547">
    <property type="protein sequence ID" value="EFX80489.1"/>
    <property type="molecule type" value="Genomic_DNA"/>
</dbReference>
<dbReference type="Gene3D" id="2.60.120.290">
    <property type="entry name" value="Spermadhesin, CUB domain"/>
    <property type="match status" value="1"/>
</dbReference>
<dbReference type="Proteomes" id="UP000000305">
    <property type="component" value="Unassembled WGS sequence"/>
</dbReference>
<dbReference type="eggNOG" id="ENOG502TGMF">
    <property type="taxonomic scope" value="Eukaryota"/>
</dbReference>
<evidence type="ECO:0000256" key="1">
    <source>
        <dbReference type="ARBA" id="ARBA00023157"/>
    </source>
</evidence>